<keyword evidence="5" id="KW-1185">Reference proteome</keyword>
<keyword evidence="1" id="KW-0677">Repeat</keyword>
<dbReference type="PANTHER" id="PTHR24171">
    <property type="entry name" value="ANKYRIN REPEAT DOMAIN-CONTAINING PROTEIN 39-RELATED"/>
    <property type="match status" value="1"/>
</dbReference>
<dbReference type="RefSeq" id="WP_381215976.1">
    <property type="nucleotide sequence ID" value="NZ_JBHSPC010000077.1"/>
</dbReference>
<sequence>MNRRRRKKLSGKLVEAAAFQEVGTVRALVRAGADPNDADTHGTTPLYAAAVGGAVEIVACLLEAGALPDVESRDLTDGTPLCAAAAWGHADVVRQLLAHGADPDLREDDGEGRSPLEWARNGQHAKTAELLLAAGAQNSDETVRAAATPAGW</sequence>
<proteinExistence type="predicted"/>
<feature type="repeat" description="ANK" evidence="3">
    <location>
        <begin position="41"/>
        <end position="73"/>
    </location>
</feature>
<evidence type="ECO:0000256" key="1">
    <source>
        <dbReference type="ARBA" id="ARBA00022737"/>
    </source>
</evidence>
<evidence type="ECO:0000256" key="2">
    <source>
        <dbReference type="ARBA" id="ARBA00023043"/>
    </source>
</evidence>
<protein>
    <submittedName>
        <fullName evidence="4">Ankyrin repeat domain-containing protein</fullName>
    </submittedName>
</protein>
<dbReference type="SUPFAM" id="SSF48403">
    <property type="entry name" value="Ankyrin repeat"/>
    <property type="match status" value="1"/>
</dbReference>
<dbReference type="InterPro" id="IPR002110">
    <property type="entry name" value="Ankyrin_rpt"/>
</dbReference>
<name>A0ABW0XV86_9ACTN</name>
<comment type="caution">
    <text evidence="4">The sequence shown here is derived from an EMBL/GenBank/DDBJ whole genome shotgun (WGS) entry which is preliminary data.</text>
</comment>
<dbReference type="EMBL" id="JBHSPC010000077">
    <property type="protein sequence ID" value="MFC5672994.1"/>
    <property type="molecule type" value="Genomic_DNA"/>
</dbReference>
<gene>
    <name evidence="4" type="ORF">ACFP2V_23630</name>
</gene>
<dbReference type="SMART" id="SM00248">
    <property type="entry name" value="ANK"/>
    <property type="match status" value="4"/>
</dbReference>
<evidence type="ECO:0000313" key="5">
    <source>
        <dbReference type="Proteomes" id="UP001596183"/>
    </source>
</evidence>
<organism evidence="4 5">
    <name type="scientific">Streptomyces incanus</name>
    <dbReference type="NCBI Taxonomy" id="887453"/>
    <lineage>
        <taxon>Bacteria</taxon>
        <taxon>Bacillati</taxon>
        <taxon>Actinomycetota</taxon>
        <taxon>Actinomycetes</taxon>
        <taxon>Kitasatosporales</taxon>
        <taxon>Streptomycetaceae</taxon>
        <taxon>Streptomyces</taxon>
    </lineage>
</organism>
<dbReference type="Pfam" id="PF12796">
    <property type="entry name" value="Ank_2"/>
    <property type="match status" value="1"/>
</dbReference>
<dbReference type="Gene3D" id="1.25.40.20">
    <property type="entry name" value="Ankyrin repeat-containing domain"/>
    <property type="match status" value="2"/>
</dbReference>
<evidence type="ECO:0000256" key="3">
    <source>
        <dbReference type="PROSITE-ProRule" id="PRU00023"/>
    </source>
</evidence>
<dbReference type="PRINTS" id="PR01415">
    <property type="entry name" value="ANKYRIN"/>
</dbReference>
<dbReference type="PROSITE" id="PS50297">
    <property type="entry name" value="ANK_REP_REGION"/>
    <property type="match status" value="2"/>
</dbReference>
<evidence type="ECO:0000313" key="4">
    <source>
        <dbReference type="EMBL" id="MFC5672994.1"/>
    </source>
</evidence>
<reference evidence="5" key="1">
    <citation type="journal article" date="2019" name="Int. J. Syst. Evol. Microbiol.">
        <title>The Global Catalogue of Microorganisms (GCM) 10K type strain sequencing project: providing services to taxonomists for standard genome sequencing and annotation.</title>
        <authorList>
            <consortium name="The Broad Institute Genomics Platform"/>
            <consortium name="The Broad Institute Genome Sequencing Center for Infectious Disease"/>
            <person name="Wu L."/>
            <person name="Ma J."/>
        </authorList>
    </citation>
    <scope>NUCLEOTIDE SEQUENCE [LARGE SCALE GENOMIC DNA]</scope>
    <source>
        <strain evidence="5">JCM 13852</strain>
    </source>
</reference>
<dbReference type="Proteomes" id="UP001596183">
    <property type="component" value="Unassembled WGS sequence"/>
</dbReference>
<accession>A0ABW0XV86</accession>
<feature type="repeat" description="ANK" evidence="3">
    <location>
        <begin position="76"/>
        <end position="108"/>
    </location>
</feature>
<dbReference type="InterPro" id="IPR036770">
    <property type="entry name" value="Ankyrin_rpt-contain_sf"/>
</dbReference>
<keyword evidence="2 3" id="KW-0040">ANK repeat</keyword>
<dbReference type="PROSITE" id="PS50088">
    <property type="entry name" value="ANK_REPEAT"/>
    <property type="match status" value="2"/>
</dbReference>
<dbReference type="PANTHER" id="PTHR24171:SF9">
    <property type="entry name" value="ANKYRIN REPEAT DOMAIN-CONTAINING PROTEIN 39"/>
    <property type="match status" value="1"/>
</dbReference>